<dbReference type="UniPathway" id="UPA00143"/>
<dbReference type="GO" id="GO:0016567">
    <property type="term" value="P:protein ubiquitination"/>
    <property type="evidence" value="ECO:0007669"/>
    <property type="project" value="UniProtKB-UniPathway"/>
</dbReference>
<evidence type="ECO:0000313" key="4">
    <source>
        <dbReference type="Proteomes" id="UP000243876"/>
    </source>
</evidence>
<protein>
    <submittedName>
        <fullName evidence="3">SPOSA6832_00321-mRNA-1:cds</fullName>
    </submittedName>
</protein>
<name>A0A0D6EGF8_SPOSA</name>
<feature type="domain" description="F-box" evidence="2">
    <location>
        <begin position="12"/>
        <end position="58"/>
    </location>
</feature>
<dbReference type="EMBL" id="CENE01000001">
    <property type="protein sequence ID" value="CEQ38863.1"/>
    <property type="molecule type" value="Genomic_DNA"/>
</dbReference>
<proteinExistence type="predicted"/>
<feature type="region of interest" description="Disordered" evidence="1">
    <location>
        <begin position="319"/>
        <end position="353"/>
    </location>
</feature>
<evidence type="ECO:0000259" key="2">
    <source>
        <dbReference type="PROSITE" id="PS50181"/>
    </source>
</evidence>
<evidence type="ECO:0000256" key="1">
    <source>
        <dbReference type="SAM" id="MobiDB-lite"/>
    </source>
</evidence>
<organism evidence="3 4">
    <name type="scientific">Sporidiobolus salmonicolor</name>
    <name type="common">Yeast-like fungus</name>
    <name type="synonym">Sporobolomyces salmonicolor</name>
    <dbReference type="NCBI Taxonomy" id="5005"/>
    <lineage>
        <taxon>Eukaryota</taxon>
        <taxon>Fungi</taxon>
        <taxon>Dikarya</taxon>
        <taxon>Basidiomycota</taxon>
        <taxon>Pucciniomycotina</taxon>
        <taxon>Microbotryomycetes</taxon>
        <taxon>Sporidiobolales</taxon>
        <taxon>Sporidiobolaceae</taxon>
        <taxon>Sporobolomyces</taxon>
    </lineage>
</organism>
<gene>
    <name evidence="3" type="primary">SPOSA6832_00321</name>
</gene>
<dbReference type="Pfam" id="PF12014">
    <property type="entry name" value="Cyclin_D1_bind"/>
    <property type="match status" value="1"/>
</dbReference>
<dbReference type="InterPro" id="IPR001810">
    <property type="entry name" value="F-box_dom"/>
</dbReference>
<dbReference type="InterPro" id="IPR036047">
    <property type="entry name" value="F-box-like_dom_sf"/>
</dbReference>
<dbReference type="PROSITE" id="PS50181">
    <property type="entry name" value="FBOX"/>
    <property type="match status" value="1"/>
</dbReference>
<evidence type="ECO:0000313" key="3">
    <source>
        <dbReference type="EMBL" id="CEQ38863.1"/>
    </source>
</evidence>
<dbReference type="Proteomes" id="UP000243876">
    <property type="component" value="Unassembled WGS sequence"/>
</dbReference>
<dbReference type="AlphaFoldDB" id="A0A0D6EGF8"/>
<dbReference type="OrthoDB" id="722566at2759"/>
<dbReference type="Gene3D" id="1.20.1280.50">
    <property type="match status" value="1"/>
</dbReference>
<feature type="region of interest" description="Disordered" evidence="1">
    <location>
        <begin position="393"/>
        <end position="428"/>
    </location>
</feature>
<dbReference type="SUPFAM" id="SSF81383">
    <property type="entry name" value="F-box domain"/>
    <property type="match status" value="1"/>
</dbReference>
<keyword evidence="4" id="KW-1185">Reference proteome</keyword>
<reference evidence="4" key="1">
    <citation type="submission" date="2015-02" db="EMBL/GenBank/DDBJ databases">
        <authorList>
            <person name="Gon?alves P."/>
        </authorList>
    </citation>
    <scope>NUCLEOTIDE SEQUENCE [LARGE SCALE GENOMIC DNA]</scope>
</reference>
<dbReference type="Pfam" id="PF12937">
    <property type="entry name" value="F-box-like"/>
    <property type="match status" value="1"/>
</dbReference>
<sequence>MALSAPPTERIPPTLVSLPPELHLRLLRLLDPQSVSRLARTCSTLNAVARSELLWKEIVLNLVREHGVQDPSVDDGTPPDTSDAQRVQAVRLAALSLDRNRVRWWDHARFLLPHSQHLGYFASSLPFNSRIIRVAIAVPPDLETSASSYSSDVPTPSPPPAYAIHAAHLRPVNAFSPVSPPPASSLPFGSTLDPSCTSFIISRLLNPDHPDAGLSVDLVDPHYDFSAGMFDISPEEGPMLSRANSSTREGVAAAALHVGSSSRLRLRLALEPVSEPVHGGLRSASPSTDPDLSREALLALFGGRLPRRAWPTLELVGLEETGVEGQPEPDEGGPRRLRRGSHGASRPLEEWLTERGVERELARIEEGAASAQLGEEEETRGDDQAFVTGFRLRARRTPRSSPATTPGAASEAGPSTAPPLAPERRRGVGRNGGVAVLWNGLEEDPDDAPGVTILRAGDEGEGVRFERPSPSDSFRSVSNPLQCTGQGVILRLADHSTRLPSPPTLGAAAPAAADDPPAPDPLADAVDAAGEFFIPIKAPARPIAWDDPSALDENGEVLASSLEGLCKPYRVGTYGSHGLEFVHLSTGFAYDLETTHSPTRAAARASSLEPAPALPPTGGDAYRRILTATKVTGDPNVPSGQTSWIAFLGPLPASPSLAHLLDGPVPSIRADTLARYHAADPASTAYAARGGRPDWEQGTTRAVGQIALSGFLQPSWTGATVRFVRGETEVKRVTHRERGGPGDRDETKTVETVEEIQLRWTELNKVAVFRRVRI</sequence>
<accession>A0A0D6EGF8</accession>